<organism evidence="3 4">
    <name type="scientific">Apilactobacillus kunkeei</name>
    <dbReference type="NCBI Taxonomy" id="148814"/>
    <lineage>
        <taxon>Bacteria</taxon>
        <taxon>Bacillati</taxon>
        <taxon>Bacillota</taxon>
        <taxon>Bacilli</taxon>
        <taxon>Lactobacillales</taxon>
        <taxon>Lactobacillaceae</taxon>
        <taxon>Apilactobacillus</taxon>
    </lineage>
</organism>
<evidence type="ECO:0000259" key="2">
    <source>
        <dbReference type="Pfam" id="PF05193"/>
    </source>
</evidence>
<reference evidence="3 4" key="1">
    <citation type="journal article" date="2015" name="Genome Biol. Evol.">
        <title>Functionally Structured Genomes in Lactobacillus kunkeei Colonizing the Honey Crop and Food Products of Honeybees and Stingless Bees.</title>
        <authorList>
            <person name="Tamarit D."/>
            <person name="Ellegaard K.M."/>
            <person name="Wikander J."/>
            <person name="Olofsson T."/>
            <person name="Vasquez A."/>
            <person name="Andersson S.G."/>
        </authorList>
    </citation>
    <scope>NUCLEOTIDE SEQUENCE [LARGE SCALE GENOMIC DNA]</scope>
    <source>
        <strain evidence="3 4">LAko</strain>
    </source>
</reference>
<dbReference type="EMBL" id="JXCY01000005">
    <property type="protein sequence ID" value="KOY76542.1"/>
    <property type="molecule type" value="Genomic_DNA"/>
</dbReference>
<feature type="domain" description="Peptidase M16 N-terminal" evidence="1">
    <location>
        <begin position="29"/>
        <end position="169"/>
    </location>
</feature>
<proteinExistence type="predicted"/>
<dbReference type="InterPro" id="IPR011249">
    <property type="entry name" value="Metalloenz_LuxS/M16"/>
</dbReference>
<feature type="domain" description="Peptidase M16 C-terminal" evidence="2">
    <location>
        <begin position="175"/>
        <end position="342"/>
    </location>
</feature>
<evidence type="ECO:0000259" key="1">
    <source>
        <dbReference type="Pfam" id="PF00675"/>
    </source>
</evidence>
<dbReference type="Pfam" id="PF05193">
    <property type="entry name" value="Peptidase_M16_C"/>
    <property type="match status" value="1"/>
</dbReference>
<dbReference type="InterPro" id="IPR007863">
    <property type="entry name" value="Peptidase_M16_C"/>
</dbReference>
<keyword evidence="4" id="KW-1185">Reference proteome</keyword>
<dbReference type="AlphaFoldDB" id="A0A0M9DBG1"/>
<dbReference type="InterPro" id="IPR050361">
    <property type="entry name" value="MPP/UQCRC_Complex"/>
</dbReference>
<accession>A0A0M9DBG1</accession>
<dbReference type="GO" id="GO:0046872">
    <property type="term" value="F:metal ion binding"/>
    <property type="evidence" value="ECO:0007669"/>
    <property type="project" value="InterPro"/>
</dbReference>
<dbReference type="GO" id="GO:0006508">
    <property type="term" value="P:proteolysis"/>
    <property type="evidence" value="ECO:0007669"/>
    <property type="project" value="UniProtKB-KW"/>
</dbReference>
<dbReference type="PATRIC" id="fig|148814.8.peg.536"/>
<keyword evidence="3" id="KW-0645">Protease</keyword>
<sequence>MQIKEYRKFNEKVYIEKMDNGLSVVVVPKKGYQKTYATLSVRYGSIDTNINGKTYPAGIAHFLEHKMFDKKDHDAMDVFSKYGAGSNAFTSFNKTSYLFSTTDNVHENLTELLDFVQEPYFSDAKVEKEKGIIGQEISMYDDEPGAVLFFKTVQNMFPDTPLNVDIAGTEDSIYKITKQDLYDSYNYFYQPQNMQLTVVGNVVPEDIFKWVSDNQSQKSFDEPKDVKRTTIQSSEIVRETTHYMDVNRPKVALGIKGDSKYNGDIKYELSISLLLQLLLSEGSEIYEKMYNDGIIDDSFGFDFDCEDQFNFAVLAGETEKIDEFIDRISDVLVNFADYISDKADEFELIKKEEIGQHVSMMNSIEAIANNMSDEDHDFENIYDEIEMIKQLELDDLIRYGKLFLKPDMIVKNKIFPKN</sequence>
<dbReference type="InterPro" id="IPR011765">
    <property type="entry name" value="Pept_M16_N"/>
</dbReference>
<dbReference type="Proteomes" id="UP000037778">
    <property type="component" value="Unassembled WGS sequence"/>
</dbReference>
<evidence type="ECO:0000313" key="3">
    <source>
        <dbReference type="EMBL" id="KOY76542.1"/>
    </source>
</evidence>
<dbReference type="NCBIfam" id="NF047421">
    <property type="entry name" value="YfmH_fam"/>
    <property type="match status" value="1"/>
</dbReference>
<dbReference type="GO" id="GO:0008233">
    <property type="term" value="F:peptidase activity"/>
    <property type="evidence" value="ECO:0007669"/>
    <property type="project" value="UniProtKB-KW"/>
</dbReference>
<keyword evidence="3" id="KW-0378">Hydrolase</keyword>
<dbReference type="Pfam" id="PF00675">
    <property type="entry name" value="Peptidase_M16"/>
    <property type="match status" value="1"/>
</dbReference>
<evidence type="ECO:0000313" key="4">
    <source>
        <dbReference type="Proteomes" id="UP000037778"/>
    </source>
</evidence>
<dbReference type="SUPFAM" id="SSF63411">
    <property type="entry name" value="LuxS/MPP-like metallohydrolase"/>
    <property type="match status" value="2"/>
</dbReference>
<gene>
    <name evidence="3" type="ORF">RZ71_13400</name>
</gene>
<dbReference type="PANTHER" id="PTHR11851">
    <property type="entry name" value="METALLOPROTEASE"/>
    <property type="match status" value="1"/>
</dbReference>
<name>A0A0M9DBG1_9LACO</name>
<comment type="caution">
    <text evidence="3">The sequence shown here is derived from an EMBL/GenBank/DDBJ whole genome shotgun (WGS) entry which is preliminary data.</text>
</comment>
<dbReference type="Gene3D" id="3.30.830.10">
    <property type="entry name" value="Metalloenzyme, LuxS/M16 peptidase-like"/>
    <property type="match status" value="2"/>
</dbReference>
<dbReference type="RefSeq" id="WP_053791654.1">
    <property type="nucleotide sequence ID" value="NZ_JXCY01000005.1"/>
</dbReference>
<dbReference type="PANTHER" id="PTHR11851:SF134">
    <property type="entry name" value="ZINC-DEPENDENT PROTEASE"/>
    <property type="match status" value="1"/>
</dbReference>
<protein>
    <submittedName>
        <fullName evidence="3">M16C subfamily protease</fullName>
    </submittedName>
</protein>